<dbReference type="Proteomes" id="UP000789738">
    <property type="component" value="Unassembled WGS sequence"/>
</dbReference>
<dbReference type="RefSeq" id="WP_159116658.1">
    <property type="nucleotide sequence ID" value="NZ_CAKJVE010000004.1"/>
</dbReference>
<name>A0A650MJ73_9CLOT</name>
<evidence type="ECO:0000313" key="10">
    <source>
        <dbReference type="EMBL" id="CAG9705983.1"/>
    </source>
</evidence>
<comment type="subcellular location">
    <subcellularLocation>
        <location evidence="1">Cell membrane</location>
        <topology evidence="1">Multi-pass membrane protein</topology>
    </subcellularLocation>
</comment>
<evidence type="ECO:0000256" key="3">
    <source>
        <dbReference type="ARBA" id="ARBA00022475"/>
    </source>
</evidence>
<keyword evidence="8 9" id="KW-0472">Membrane</keyword>
<evidence type="ECO:0000256" key="7">
    <source>
        <dbReference type="ARBA" id="ARBA00022989"/>
    </source>
</evidence>
<keyword evidence="4" id="KW-0762">Sugar transport</keyword>
<dbReference type="PANTHER" id="PTHR32502:SF8">
    <property type="entry name" value="N-ACETYLGALACTOSAMINE PERMEASE IIC COMPONENT 1"/>
    <property type="match status" value="1"/>
</dbReference>
<feature type="transmembrane region" description="Helical" evidence="9">
    <location>
        <begin position="146"/>
        <end position="165"/>
    </location>
</feature>
<dbReference type="PANTHER" id="PTHR32502">
    <property type="entry name" value="N-ACETYLGALACTOSAMINE PERMEASE II COMPONENT-RELATED"/>
    <property type="match status" value="1"/>
</dbReference>
<dbReference type="EMBL" id="UWJD01000002">
    <property type="protein sequence ID" value="VCT85375.1"/>
    <property type="molecule type" value="Genomic_DNA"/>
</dbReference>
<evidence type="ECO:0000256" key="9">
    <source>
        <dbReference type="SAM" id="Phobius"/>
    </source>
</evidence>
<dbReference type="GO" id="GO:0005886">
    <property type="term" value="C:plasma membrane"/>
    <property type="evidence" value="ECO:0007669"/>
    <property type="project" value="UniProtKB-SubCell"/>
</dbReference>
<dbReference type="AlphaFoldDB" id="A0A650MJ73"/>
<dbReference type="PROSITE" id="PS51106">
    <property type="entry name" value="PTS_EIIC_TYPE_4"/>
    <property type="match status" value="1"/>
</dbReference>
<evidence type="ECO:0000256" key="4">
    <source>
        <dbReference type="ARBA" id="ARBA00022597"/>
    </source>
</evidence>
<sequence length="277" mass="29643">MLLESSLLVQAIVVALLVVFASGVRDLIGFTMLDRPIFICPIVGWLFGDIQQGLLIGASLEAVFMGVVNVSGASSAECGIASIVGTAFAMKIGGGTEVALPLALPIGLLGLQVKNLLFIFLVGWFVPIFDKYAEQGEDKKITKLHYGLWCAQWGLYALIPFFAILVGSEAVEKFVNLIPSVIMNGLTVCGNLLPAVGMAMLLKLLWSKKICVYFFLGFVLVAYLKLPLIALAALGAIVAIIVGQRDLDINELSRLKAAVSTGGSVGLDEEEEDFFNE</sequence>
<dbReference type="GO" id="GO:0009401">
    <property type="term" value="P:phosphoenolpyruvate-dependent sugar phosphotransferase system"/>
    <property type="evidence" value="ECO:0007669"/>
    <property type="project" value="UniProtKB-KW"/>
</dbReference>
<keyword evidence="6 9" id="KW-0812">Transmembrane</keyword>
<feature type="transmembrane region" description="Helical" evidence="9">
    <location>
        <begin position="214"/>
        <end position="242"/>
    </location>
</feature>
<proteinExistence type="predicted"/>
<evidence type="ECO:0000256" key="5">
    <source>
        <dbReference type="ARBA" id="ARBA00022683"/>
    </source>
</evidence>
<organism evidence="11 12">
    <name type="scientific">Clostridium neonatale</name>
    <dbReference type="NCBI Taxonomy" id="137838"/>
    <lineage>
        <taxon>Bacteria</taxon>
        <taxon>Bacillati</taxon>
        <taxon>Bacillota</taxon>
        <taxon>Clostridia</taxon>
        <taxon>Eubacteriales</taxon>
        <taxon>Clostridiaceae</taxon>
        <taxon>Clostridium</taxon>
    </lineage>
</organism>
<keyword evidence="2" id="KW-0813">Transport</keyword>
<accession>A0A650MJ73</accession>
<evidence type="ECO:0000256" key="6">
    <source>
        <dbReference type="ARBA" id="ARBA00022692"/>
    </source>
</evidence>
<dbReference type="InterPro" id="IPR004700">
    <property type="entry name" value="PTS_IIC_man"/>
</dbReference>
<feature type="transmembrane region" description="Helical" evidence="9">
    <location>
        <begin position="177"/>
        <end position="202"/>
    </location>
</feature>
<keyword evidence="3" id="KW-1003">Cell membrane</keyword>
<reference evidence="10" key="2">
    <citation type="submission" date="2021-10" db="EMBL/GenBank/DDBJ databases">
        <authorList>
            <person name="Mesa V."/>
        </authorList>
    </citation>
    <scope>NUCLEOTIDE SEQUENCE</scope>
    <source>
        <strain evidence="10">CC3_PB</strain>
    </source>
</reference>
<reference evidence="11 12" key="1">
    <citation type="submission" date="2018-06" db="EMBL/GenBank/DDBJ databases">
        <authorList>
            <consortium name="IHU Genomes"/>
        </authorList>
    </citation>
    <scope>NUCLEOTIDE SEQUENCE [LARGE SCALE GENOMIC DNA]</scope>
    <source>
        <strain evidence="11 12">NEC25</strain>
    </source>
</reference>
<dbReference type="Proteomes" id="UP000431451">
    <property type="component" value="Unassembled WGS sequence"/>
</dbReference>
<evidence type="ECO:0000256" key="1">
    <source>
        <dbReference type="ARBA" id="ARBA00004651"/>
    </source>
</evidence>
<protein>
    <submittedName>
        <fullName evidence="11">PTS system sorbose-specific EIIC component</fullName>
    </submittedName>
</protein>
<feature type="transmembrane region" description="Helical" evidence="9">
    <location>
        <begin position="102"/>
        <end position="126"/>
    </location>
</feature>
<evidence type="ECO:0000313" key="12">
    <source>
        <dbReference type="Proteomes" id="UP000431451"/>
    </source>
</evidence>
<dbReference type="EMBL" id="CAKJVE010000004">
    <property type="protein sequence ID" value="CAG9705983.1"/>
    <property type="molecule type" value="Genomic_DNA"/>
</dbReference>
<keyword evidence="5" id="KW-0598">Phosphotransferase system</keyword>
<dbReference type="Pfam" id="PF03609">
    <property type="entry name" value="EII-Sor"/>
    <property type="match status" value="1"/>
</dbReference>
<evidence type="ECO:0000256" key="8">
    <source>
        <dbReference type="ARBA" id="ARBA00023136"/>
    </source>
</evidence>
<gene>
    <name evidence="11" type="primary">sorC</name>
    <name evidence="10" type="ORF">CNEO_42213</name>
    <name evidence="11" type="ORF">CNEONATNEC25_02976</name>
</gene>
<keyword evidence="7 9" id="KW-1133">Transmembrane helix</keyword>
<dbReference type="InterPro" id="IPR050303">
    <property type="entry name" value="GatZ_KbaZ_carbometab"/>
</dbReference>
<evidence type="ECO:0000256" key="2">
    <source>
        <dbReference type="ARBA" id="ARBA00022448"/>
    </source>
</evidence>
<evidence type="ECO:0000313" key="11">
    <source>
        <dbReference type="EMBL" id="VCT85375.1"/>
    </source>
</evidence>